<organism evidence="1 2">
    <name type="scientific">Piscinibacter terrae</name>
    <dbReference type="NCBI Taxonomy" id="2496871"/>
    <lineage>
        <taxon>Bacteria</taxon>
        <taxon>Pseudomonadati</taxon>
        <taxon>Pseudomonadota</taxon>
        <taxon>Betaproteobacteria</taxon>
        <taxon>Burkholderiales</taxon>
        <taxon>Sphaerotilaceae</taxon>
        <taxon>Piscinibacter</taxon>
    </lineage>
</organism>
<reference evidence="1 2" key="2">
    <citation type="submission" date="2018-12" db="EMBL/GenBank/DDBJ databases">
        <title>Rhizobacter gummiphilus sp. nov., a rubber-degrading bacterium isolated from the soil of a botanical garden in Japan.</title>
        <authorList>
            <person name="Shunsuke S.S."/>
        </authorList>
    </citation>
    <scope>NUCLEOTIDE SEQUENCE [LARGE SCALE GENOMIC DNA]</scope>
    <source>
        <strain evidence="1 2">S-16</strain>
    </source>
</reference>
<sequence>MNGKTLCSQYDADPPPSSTAMKVMPTFHAAFAAYNLVFGWPSDGCDESAITPLAGGGERPVAKASLARRGLGADLMQQALQGPEAPLSASSVVPPGTVHR</sequence>
<reference evidence="1 2" key="1">
    <citation type="submission" date="2018-08" db="EMBL/GenBank/DDBJ databases">
        <authorList>
            <person name="Khan S.A."/>
            <person name="Jeon C.O."/>
            <person name="Chun B.H."/>
            <person name="Jeong S.E."/>
        </authorList>
    </citation>
    <scope>NUCLEOTIDE SEQUENCE [LARGE SCALE GENOMIC DNA]</scope>
    <source>
        <strain evidence="1 2">S-16</strain>
    </source>
</reference>
<dbReference type="RefSeq" id="WP_124542323.1">
    <property type="nucleotide sequence ID" value="NZ_QUSW01000006.1"/>
</dbReference>
<proteinExistence type="predicted"/>
<comment type="caution">
    <text evidence="1">The sequence shown here is derived from an EMBL/GenBank/DDBJ whole genome shotgun (WGS) entry which is preliminary data.</text>
</comment>
<dbReference type="Proteomes" id="UP000267464">
    <property type="component" value="Unassembled WGS sequence"/>
</dbReference>
<accession>A0A3N7HMB1</accession>
<evidence type="ECO:0000313" key="1">
    <source>
        <dbReference type="EMBL" id="RQP22753.1"/>
    </source>
</evidence>
<evidence type="ECO:0000313" key="2">
    <source>
        <dbReference type="Proteomes" id="UP000267464"/>
    </source>
</evidence>
<dbReference type="AlphaFoldDB" id="A0A3N7HMB1"/>
<dbReference type="EMBL" id="QUSW01000006">
    <property type="protein sequence ID" value="RQP22753.1"/>
    <property type="molecule type" value="Genomic_DNA"/>
</dbReference>
<keyword evidence="2" id="KW-1185">Reference proteome</keyword>
<name>A0A3N7HMB1_9BURK</name>
<gene>
    <name evidence="1" type="ORF">DZC73_20870</name>
</gene>
<protein>
    <submittedName>
        <fullName evidence="1">Uncharacterized protein</fullName>
    </submittedName>
</protein>